<dbReference type="Proteomes" id="UP001234202">
    <property type="component" value="Unassembled WGS sequence"/>
</dbReference>
<keyword evidence="2" id="KW-1185">Reference proteome</keyword>
<accession>A0ACC2XLQ5</accession>
<sequence>MGIYTIHAGASHLTIHGRTRHQASTQAVSLPSIKFAVDAAKGEVPCVGNGDIWNLDDVVTMREETGVRGVMAARGLLAK</sequence>
<comment type="caution">
    <text evidence="1">The sequence shown here is derived from an EMBL/GenBank/DDBJ whole genome shotgun (WGS) entry which is preliminary data.</text>
</comment>
<evidence type="ECO:0000313" key="2">
    <source>
        <dbReference type="Proteomes" id="UP001234202"/>
    </source>
</evidence>
<evidence type="ECO:0000313" key="1">
    <source>
        <dbReference type="EMBL" id="KAJ9123632.1"/>
    </source>
</evidence>
<protein>
    <submittedName>
        <fullName evidence="1">Uncharacterized protein</fullName>
    </submittedName>
</protein>
<dbReference type="EMBL" id="JASBWV010000012">
    <property type="protein sequence ID" value="KAJ9123632.1"/>
    <property type="molecule type" value="Genomic_DNA"/>
</dbReference>
<organism evidence="1 2">
    <name type="scientific">Naganishia onofrii</name>
    <dbReference type="NCBI Taxonomy" id="1851511"/>
    <lineage>
        <taxon>Eukaryota</taxon>
        <taxon>Fungi</taxon>
        <taxon>Dikarya</taxon>
        <taxon>Basidiomycota</taxon>
        <taxon>Agaricomycotina</taxon>
        <taxon>Tremellomycetes</taxon>
        <taxon>Filobasidiales</taxon>
        <taxon>Filobasidiaceae</taxon>
        <taxon>Naganishia</taxon>
    </lineage>
</organism>
<name>A0ACC2XLQ5_9TREE</name>
<reference evidence="1" key="1">
    <citation type="submission" date="2023-04" db="EMBL/GenBank/DDBJ databases">
        <title>Draft Genome sequencing of Naganishia species isolated from polar environments using Oxford Nanopore Technology.</title>
        <authorList>
            <person name="Leo P."/>
            <person name="Venkateswaran K."/>
        </authorList>
    </citation>
    <scope>NUCLEOTIDE SEQUENCE</scope>
    <source>
        <strain evidence="1">DBVPG 5303</strain>
    </source>
</reference>
<proteinExistence type="predicted"/>
<gene>
    <name evidence="1" type="ORF">QFC24_003848</name>
</gene>